<dbReference type="AlphaFoldDB" id="A0A1D2JLD9"/>
<sequence>MLGTGLRVHGQIKEHGTTTQDSGQNQFPSGKEPVTTPQSPDELHEMKRKGDPRVKEKVCGVL</sequence>
<feature type="compositionally biased region" description="Polar residues" evidence="1">
    <location>
        <begin position="17"/>
        <end position="28"/>
    </location>
</feature>
<proteinExistence type="predicted"/>
<evidence type="ECO:0000313" key="3">
    <source>
        <dbReference type="Proteomes" id="UP000242814"/>
    </source>
</evidence>
<name>A0A1D2JLD9_PARBR</name>
<dbReference type="EMBL" id="LZYO01000041">
    <property type="protein sequence ID" value="ODH40457.1"/>
    <property type="molecule type" value="Genomic_DNA"/>
</dbReference>
<gene>
    <name evidence="2" type="ORF">ACO22_01635</name>
</gene>
<accession>A0A1D2JLD9</accession>
<protein>
    <submittedName>
        <fullName evidence="2">Uncharacterized protein</fullName>
    </submittedName>
</protein>
<feature type="region of interest" description="Disordered" evidence="1">
    <location>
        <begin position="1"/>
        <end position="62"/>
    </location>
</feature>
<organism evidence="2 3">
    <name type="scientific">Paracoccidioides brasiliensis</name>
    <dbReference type="NCBI Taxonomy" id="121759"/>
    <lineage>
        <taxon>Eukaryota</taxon>
        <taxon>Fungi</taxon>
        <taxon>Dikarya</taxon>
        <taxon>Ascomycota</taxon>
        <taxon>Pezizomycotina</taxon>
        <taxon>Eurotiomycetes</taxon>
        <taxon>Eurotiomycetidae</taxon>
        <taxon>Onygenales</taxon>
        <taxon>Ajellomycetaceae</taxon>
        <taxon>Paracoccidioides</taxon>
    </lineage>
</organism>
<reference evidence="2 3" key="1">
    <citation type="submission" date="2016-06" db="EMBL/GenBank/DDBJ databases">
        <authorList>
            <person name="Kjaerup R.B."/>
            <person name="Dalgaard T.S."/>
            <person name="Juul-Madsen H.R."/>
        </authorList>
    </citation>
    <scope>NUCLEOTIDE SEQUENCE [LARGE SCALE GENOMIC DNA]</scope>
    <source>
        <strain evidence="2 3">Pb300</strain>
    </source>
</reference>
<feature type="compositionally biased region" description="Basic and acidic residues" evidence="1">
    <location>
        <begin position="41"/>
        <end position="62"/>
    </location>
</feature>
<evidence type="ECO:0000256" key="1">
    <source>
        <dbReference type="SAM" id="MobiDB-lite"/>
    </source>
</evidence>
<evidence type="ECO:0000313" key="2">
    <source>
        <dbReference type="EMBL" id="ODH40457.1"/>
    </source>
</evidence>
<dbReference type="Proteomes" id="UP000242814">
    <property type="component" value="Unassembled WGS sequence"/>
</dbReference>
<comment type="caution">
    <text evidence="2">The sequence shown here is derived from an EMBL/GenBank/DDBJ whole genome shotgun (WGS) entry which is preliminary data.</text>
</comment>
<dbReference type="VEuPathDB" id="FungiDB:PABG_05293"/>